<dbReference type="OrthoDB" id="5414462at2"/>
<protein>
    <submittedName>
        <fullName evidence="2">YbbR-like protein</fullName>
    </submittedName>
</protein>
<accession>A0A1M6Y1N9</accession>
<dbReference type="EMBL" id="FQZU01000046">
    <property type="protein sequence ID" value="SHL12096.1"/>
    <property type="molecule type" value="Genomic_DNA"/>
</dbReference>
<sequence length="306" mass="33130">MEPQSAKNGVRRIILPAALGLGLACLAGWIFFCFVIPTQAEILVPIDWDVRGDLMAVDPPVNNLTLTVSCPRSRLSSLMDSGVCYRPDPKGFEEGAVSIPVQLGEGLVPRGVRVESIQPQELSFRVEPKIEKEMYVLVMLAGQPASGYTVTELNVAPERVLLRGPSRILKDKETVPTKPVDISGASEPLSREAALDLDEAVAKLSEIRAVTAKVMIEEEKAVRRITVPIVGKNPPKAFDISPQVIELVVRGPVQVLDDLPNSGEMAAWIDLGGLKRGVYARRAVIALPLSATLQDASPEVFTVQIK</sequence>
<organism evidence="2 3">
    <name type="scientific">Desulfatibacillum alkenivorans DSM 16219</name>
    <dbReference type="NCBI Taxonomy" id="1121393"/>
    <lineage>
        <taxon>Bacteria</taxon>
        <taxon>Pseudomonadati</taxon>
        <taxon>Thermodesulfobacteriota</taxon>
        <taxon>Desulfobacteria</taxon>
        <taxon>Desulfobacterales</taxon>
        <taxon>Desulfatibacillaceae</taxon>
        <taxon>Desulfatibacillum</taxon>
    </lineage>
</organism>
<reference evidence="3" key="1">
    <citation type="submission" date="2016-11" db="EMBL/GenBank/DDBJ databases">
        <authorList>
            <person name="Varghese N."/>
            <person name="Submissions S."/>
        </authorList>
    </citation>
    <scope>NUCLEOTIDE SEQUENCE [LARGE SCALE GENOMIC DNA]</scope>
    <source>
        <strain evidence="3">DSM 16219</strain>
    </source>
</reference>
<keyword evidence="1" id="KW-1133">Transmembrane helix</keyword>
<dbReference type="Proteomes" id="UP000183994">
    <property type="component" value="Unassembled WGS sequence"/>
</dbReference>
<dbReference type="InterPro" id="IPR012505">
    <property type="entry name" value="YbbR"/>
</dbReference>
<dbReference type="Gene3D" id="2.170.120.40">
    <property type="entry name" value="YbbR-like domain"/>
    <property type="match status" value="1"/>
</dbReference>
<keyword evidence="1" id="KW-0472">Membrane</keyword>
<dbReference type="AlphaFoldDB" id="A0A1M6Y1N9"/>
<evidence type="ECO:0000313" key="2">
    <source>
        <dbReference type="EMBL" id="SHL12096.1"/>
    </source>
</evidence>
<dbReference type="Gene3D" id="2.170.120.30">
    <property type="match status" value="2"/>
</dbReference>
<keyword evidence="1" id="KW-0812">Transmembrane</keyword>
<proteinExistence type="predicted"/>
<dbReference type="InterPro" id="IPR053154">
    <property type="entry name" value="c-di-AMP_regulator"/>
</dbReference>
<keyword evidence="3" id="KW-1185">Reference proteome</keyword>
<gene>
    <name evidence="2" type="ORF">SAMN02745216_04653</name>
</gene>
<feature type="transmembrane region" description="Helical" evidence="1">
    <location>
        <begin position="12"/>
        <end position="32"/>
    </location>
</feature>
<dbReference type="Pfam" id="PF07949">
    <property type="entry name" value="YbbR"/>
    <property type="match status" value="1"/>
</dbReference>
<dbReference type="PANTHER" id="PTHR37804:SF1">
    <property type="entry name" value="CDAA REGULATORY PROTEIN CDAR"/>
    <property type="match status" value="1"/>
</dbReference>
<name>A0A1M6Y1N9_9BACT</name>
<evidence type="ECO:0000313" key="3">
    <source>
        <dbReference type="Proteomes" id="UP000183994"/>
    </source>
</evidence>
<dbReference type="RefSeq" id="WP_073478642.1">
    <property type="nucleotide sequence ID" value="NZ_FQZU01000046.1"/>
</dbReference>
<evidence type="ECO:0000256" key="1">
    <source>
        <dbReference type="SAM" id="Phobius"/>
    </source>
</evidence>
<dbReference type="PROSITE" id="PS51257">
    <property type="entry name" value="PROKAR_LIPOPROTEIN"/>
    <property type="match status" value="1"/>
</dbReference>
<dbReference type="PANTHER" id="PTHR37804">
    <property type="entry name" value="CDAA REGULATORY PROTEIN CDAR"/>
    <property type="match status" value="1"/>
</dbReference>
<dbReference type="STRING" id="1121393.SAMN02745216_04653"/>